<name>A0ABP8GN37_9SPHI</name>
<organism evidence="1 2">
    <name type="scientific">Mucilaginibacter gynuensis</name>
    <dbReference type="NCBI Taxonomy" id="1302236"/>
    <lineage>
        <taxon>Bacteria</taxon>
        <taxon>Pseudomonadati</taxon>
        <taxon>Bacteroidota</taxon>
        <taxon>Sphingobacteriia</taxon>
        <taxon>Sphingobacteriales</taxon>
        <taxon>Sphingobacteriaceae</taxon>
        <taxon>Mucilaginibacter</taxon>
    </lineage>
</organism>
<proteinExistence type="predicted"/>
<keyword evidence="2" id="KW-1185">Reference proteome</keyword>
<comment type="caution">
    <text evidence="1">The sequence shown here is derived from an EMBL/GenBank/DDBJ whole genome shotgun (WGS) entry which is preliminary data.</text>
</comment>
<dbReference type="EMBL" id="BAABFT010000008">
    <property type="protein sequence ID" value="GAA4327407.1"/>
    <property type="molecule type" value="Genomic_DNA"/>
</dbReference>
<dbReference type="RefSeq" id="WP_345212012.1">
    <property type="nucleotide sequence ID" value="NZ_BAABFT010000008.1"/>
</dbReference>
<accession>A0ABP8GN37</accession>
<sequence length="256" mass="29213">MNHISFTHQGKFHAFAGPSKWNEVTAGQLLAWLNVLYANDDEEAKLAKAVPVFYGIGSKLYKAIRPYQRLQIAPTLRGLFSENKLDVWLMPSFRLRFKKYYGPADKLSNLTADEFFNYCEPLYWQYKATNDEAKLNALCAVLYRPKRKGAVNDDIREPITEAGIAKRARLFKKLPLGYKLAIYFNYTGCRNFVTGMHAKAFDKGSGESKKRGDVTLSVAGGPLGNHTETKKTNLYTFLLHLVNLIEQEDELKRKMK</sequence>
<gene>
    <name evidence="1" type="ORF">GCM10023149_30760</name>
</gene>
<evidence type="ECO:0000313" key="2">
    <source>
        <dbReference type="Proteomes" id="UP001500582"/>
    </source>
</evidence>
<evidence type="ECO:0000313" key="1">
    <source>
        <dbReference type="EMBL" id="GAA4327407.1"/>
    </source>
</evidence>
<reference evidence="2" key="1">
    <citation type="journal article" date="2019" name="Int. J. Syst. Evol. Microbiol.">
        <title>The Global Catalogue of Microorganisms (GCM) 10K type strain sequencing project: providing services to taxonomists for standard genome sequencing and annotation.</title>
        <authorList>
            <consortium name="The Broad Institute Genomics Platform"/>
            <consortium name="The Broad Institute Genome Sequencing Center for Infectious Disease"/>
            <person name="Wu L."/>
            <person name="Ma J."/>
        </authorList>
    </citation>
    <scope>NUCLEOTIDE SEQUENCE [LARGE SCALE GENOMIC DNA]</scope>
    <source>
        <strain evidence="2">JCM 17705</strain>
    </source>
</reference>
<protein>
    <submittedName>
        <fullName evidence="1">Uncharacterized protein</fullName>
    </submittedName>
</protein>
<dbReference type="Proteomes" id="UP001500582">
    <property type="component" value="Unassembled WGS sequence"/>
</dbReference>